<accession>A0AAU8NKH8</accession>
<keyword evidence="1" id="KW-1133">Transmembrane helix</keyword>
<feature type="transmembrane region" description="Helical" evidence="1">
    <location>
        <begin position="38"/>
        <end position="57"/>
    </location>
</feature>
<reference evidence="2" key="1">
    <citation type="submission" date="2024-05" db="EMBL/GenBank/DDBJ databases">
        <title>Draft genome assemblies of 36 bacteria isolated from hibernating arctic ground squirrels.</title>
        <authorList>
            <person name="McKee H."/>
            <person name="Mullen L."/>
            <person name="Drown D.M."/>
            <person name="Duddleston K.N."/>
        </authorList>
    </citation>
    <scope>NUCLEOTIDE SEQUENCE</scope>
    <source>
        <strain evidence="2">AN1007</strain>
    </source>
</reference>
<dbReference type="AlphaFoldDB" id="A0AAU8NKH8"/>
<keyword evidence="1" id="KW-0812">Transmembrane</keyword>
<evidence type="ECO:0000256" key="1">
    <source>
        <dbReference type="SAM" id="Phobius"/>
    </source>
</evidence>
<proteinExistence type="predicted"/>
<dbReference type="EMBL" id="CP159992">
    <property type="protein sequence ID" value="XCP97254.1"/>
    <property type="molecule type" value="Genomic_DNA"/>
</dbReference>
<feature type="transmembrane region" description="Helical" evidence="1">
    <location>
        <begin position="69"/>
        <end position="87"/>
    </location>
</feature>
<sequence length="101" mass="11219">MRSNPLWFIFILTSVVFAYLSISVSVEQERGVKHPGKAFMVSLTVLLLIAAAVMILTSSAANTGWAEGLGMGAILFICGFIPIYYVFKLRKQQQRDQDETC</sequence>
<keyword evidence="1" id="KW-0472">Membrane</keyword>
<dbReference type="RefSeq" id="WP_366295881.1">
    <property type="nucleotide sequence ID" value="NZ_CP159992.1"/>
</dbReference>
<gene>
    <name evidence="2" type="ORF">ABXS70_11360</name>
</gene>
<name>A0AAU8NKH8_9BACL</name>
<organism evidence="2">
    <name type="scientific">Paenibacillus sp. AN1007</name>
    <dbReference type="NCBI Taxonomy" id="3151385"/>
    <lineage>
        <taxon>Bacteria</taxon>
        <taxon>Bacillati</taxon>
        <taxon>Bacillota</taxon>
        <taxon>Bacilli</taxon>
        <taxon>Bacillales</taxon>
        <taxon>Paenibacillaceae</taxon>
        <taxon>Paenibacillus</taxon>
    </lineage>
</organism>
<evidence type="ECO:0000313" key="2">
    <source>
        <dbReference type="EMBL" id="XCP97254.1"/>
    </source>
</evidence>
<protein>
    <submittedName>
        <fullName evidence="2">Uncharacterized protein</fullName>
    </submittedName>
</protein>
<feature type="transmembrane region" description="Helical" evidence="1">
    <location>
        <begin position="6"/>
        <end position="26"/>
    </location>
</feature>